<name>A0ABP9RMH5_9ACTN</name>
<accession>A0ABP9RMH5</accession>
<dbReference type="Proteomes" id="UP001501570">
    <property type="component" value="Unassembled WGS sequence"/>
</dbReference>
<evidence type="ECO:0000313" key="1">
    <source>
        <dbReference type="EMBL" id="GAA5180053.1"/>
    </source>
</evidence>
<proteinExistence type="predicted"/>
<organism evidence="1 2">
    <name type="scientific">Rugosimonospora acidiphila</name>
    <dbReference type="NCBI Taxonomy" id="556531"/>
    <lineage>
        <taxon>Bacteria</taxon>
        <taxon>Bacillati</taxon>
        <taxon>Actinomycetota</taxon>
        <taxon>Actinomycetes</taxon>
        <taxon>Micromonosporales</taxon>
        <taxon>Micromonosporaceae</taxon>
        <taxon>Rugosimonospora</taxon>
    </lineage>
</organism>
<protein>
    <submittedName>
        <fullName evidence="1">Uncharacterized protein</fullName>
    </submittedName>
</protein>
<keyword evidence="2" id="KW-1185">Reference proteome</keyword>
<reference evidence="2" key="1">
    <citation type="journal article" date="2019" name="Int. J. Syst. Evol. Microbiol.">
        <title>The Global Catalogue of Microorganisms (GCM) 10K type strain sequencing project: providing services to taxonomists for standard genome sequencing and annotation.</title>
        <authorList>
            <consortium name="The Broad Institute Genomics Platform"/>
            <consortium name="The Broad Institute Genome Sequencing Center for Infectious Disease"/>
            <person name="Wu L."/>
            <person name="Ma J."/>
        </authorList>
    </citation>
    <scope>NUCLEOTIDE SEQUENCE [LARGE SCALE GENOMIC DNA]</scope>
    <source>
        <strain evidence="2">JCM 18304</strain>
    </source>
</reference>
<sequence length="445" mass="47469">MTPDEAAAGVVSALQSWDHAAYNAAGRALIAACRAASAEEVERGLVCLAPVLAEVELGRASALADTAAVMAFGLSDVSPFLGMFVTRACQAMESAAEFRSLYNDVLGEPPSSTDQSAFSATVERFKAAGARTSDPVGLAEAWFYGNAWVRPALMLSQRAEVRAAMPERERLLRAIEAIGDDFDNAEFLYGLLLVLDEAPVLVLHRPSGRGFRVVIDGVGDSRQLHTLLAARLIGDPDAGWLPGEPPTAAMLAAADGSGDWNLPGGIIGQFDMADAYGRPVEHMPAYIPLLDGERVVVLDPATDPRRWTFGRRYPLMTPALRVDAVLAGDVAAAWLARVRPVQPDEGPTDDLAIPGHDAAEIVDCVLGEKLNGAPAPTIQRLLVSRFGLSNADAVIAWDRTLGGVFRAGTHPRNRPDPEKDPVAAEAYRRATDDPTLRRLVSVAPR</sequence>
<gene>
    <name evidence="1" type="ORF">GCM10023322_11470</name>
</gene>
<comment type="caution">
    <text evidence="1">The sequence shown here is derived from an EMBL/GenBank/DDBJ whole genome shotgun (WGS) entry which is preliminary data.</text>
</comment>
<evidence type="ECO:0000313" key="2">
    <source>
        <dbReference type="Proteomes" id="UP001501570"/>
    </source>
</evidence>
<dbReference type="EMBL" id="BAABJQ010000003">
    <property type="protein sequence ID" value="GAA5180053.1"/>
    <property type="molecule type" value="Genomic_DNA"/>
</dbReference>